<evidence type="ECO:0000256" key="2">
    <source>
        <dbReference type="ARBA" id="ARBA00022664"/>
    </source>
</evidence>
<keyword evidence="11" id="KW-1185">Reference proteome</keyword>
<dbReference type="SMART" id="SM01027">
    <property type="entry name" value="Beta-Casp"/>
    <property type="match status" value="1"/>
</dbReference>
<dbReference type="SMART" id="SM01098">
    <property type="entry name" value="CPSF73-100_C"/>
    <property type="match status" value="1"/>
</dbReference>
<organism evidence="10 11">
    <name type="scientific">Dictyostelium firmibasis</name>
    <dbReference type="NCBI Taxonomy" id="79012"/>
    <lineage>
        <taxon>Eukaryota</taxon>
        <taxon>Amoebozoa</taxon>
        <taxon>Evosea</taxon>
        <taxon>Eumycetozoa</taxon>
        <taxon>Dictyostelia</taxon>
        <taxon>Dictyosteliales</taxon>
        <taxon>Dictyosteliaceae</taxon>
        <taxon>Dictyostelium</taxon>
    </lineage>
</organism>
<dbReference type="InterPro" id="IPR022712">
    <property type="entry name" value="Beta_Casp"/>
</dbReference>
<evidence type="ECO:0008006" key="12">
    <source>
        <dbReference type="Google" id="ProtNLM"/>
    </source>
</evidence>
<dbReference type="AlphaFoldDB" id="A0AAN7YS54"/>
<evidence type="ECO:0000259" key="9">
    <source>
        <dbReference type="SMART" id="SM01098"/>
    </source>
</evidence>
<dbReference type="InterPro" id="IPR036866">
    <property type="entry name" value="RibonucZ/Hydroxyglut_hydro"/>
</dbReference>
<dbReference type="FunFam" id="3.40.50.10890:FF:000001">
    <property type="entry name" value="Cleavage and polyadenylation specificity factor subunit 3"/>
    <property type="match status" value="1"/>
</dbReference>
<dbReference type="Pfam" id="PF16661">
    <property type="entry name" value="Lactamase_B_6"/>
    <property type="match status" value="1"/>
</dbReference>
<feature type="compositionally biased region" description="Low complexity" evidence="6">
    <location>
        <begin position="748"/>
        <end position="766"/>
    </location>
</feature>
<evidence type="ECO:0000259" key="7">
    <source>
        <dbReference type="SMART" id="SM00849"/>
    </source>
</evidence>
<feature type="domain" description="Pre-mRNA 3'-end-processing endonuclease polyadenylation factor C-term" evidence="9">
    <location>
        <begin position="499"/>
        <end position="746"/>
    </location>
</feature>
<evidence type="ECO:0000256" key="5">
    <source>
        <dbReference type="ARBA" id="ARBA00023242"/>
    </source>
</evidence>
<feature type="region of interest" description="Disordered" evidence="6">
    <location>
        <begin position="635"/>
        <end position="654"/>
    </location>
</feature>
<comment type="subcellular location">
    <subcellularLocation>
        <location evidence="1">Nucleus</location>
    </subcellularLocation>
</comment>
<dbReference type="CDD" id="cd16292">
    <property type="entry name" value="CPSF3-like_MBL-fold"/>
    <property type="match status" value="1"/>
</dbReference>
<evidence type="ECO:0000313" key="10">
    <source>
        <dbReference type="EMBL" id="KAK5576936.1"/>
    </source>
</evidence>
<gene>
    <name evidence="10" type="ORF">RB653_001873</name>
</gene>
<evidence type="ECO:0000256" key="1">
    <source>
        <dbReference type="ARBA" id="ARBA00004123"/>
    </source>
</evidence>
<dbReference type="GO" id="GO:0005847">
    <property type="term" value="C:mRNA cleavage and polyadenylation specificity factor complex"/>
    <property type="evidence" value="ECO:0007669"/>
    <property type="project" value="TreeGrafter"/>
</dbReference>
<dbReference type="Pfam" id="PF10996">
    <property type="entry name" value="Beta-Casp"/>
    <property type="match status" value="1"/>
</dbReference>
<dbReference type="InterPro" id="IPR021718">
    <property type="entry name" value="CPSF73-100_C"/>
</dbReference>
<evidence type="ECO:0000256" key="4">
    <source>
        <dbReference type="ARBA" id="ARBA00022801"/>
    </source>
</evidence>
<feature type="compositionally biased region" description="Basic and acidic residues" evidence="6">
    <location>
        <begin position="767"/>
        <end position="781"/>
    </location>
</feature>
<evidence type="ECO:0000256" key="3">
    <source>
        <dbReference type="ARBA" id="ARBA00022722"/>
    </source>
</evidence>
<dbReference type="PANTHER" id="PTHR11203:SF11">
    <property type="entry name" value="CLEAVAGE AND POLYADENYLATION SPECIFICITY FACTOR SUBUNIT 3"/>
    <property type="match status" value="1"/>
</dbReference>
<dbReference type="Gene3D" id="3.40.50.10890">
    <property type="match status" value="1"/>
</dbReference>
<protein>
    <recommendedName>
        <fullName evidence="12">Cleavage and polyadenylation specificity factor subunit 3</fullName>
    </recommendedName>
</protein>
<evidence type="ECO:0000256" key="6">
    <source>
        <dbReference type="SAM" id="MobiDB-lite"/>
    </source>
</evidence>
<dbReference type="Pfam" id="PF11718">
    <property type="entry name" value="CPSF73-100_C"/>
    <property type="match status" value="1"/>
</dbReference>
<feature type="compositionally biased region" description="Basic residues" evidence="6">
    <location>
        <begin position="1"/>
        <end position="26"/>
    </location>
</feature>
<sequence>MHHNNHHHGHHGRYQHHHNQHLKRPLKGGTEDDDILEITPIGSGSEVGRSCVLLKYKGKKVMFDCGVHPAYSGLVSLPFFDSIESDIPDIDLLLVSHFHLDHAAAVPYFVGKTKFKGRVFMTHPTKAIYGMLLSDFVKVSNITRDDDMLFDEKDLNSSLEKIEKVRYRQKVEHNGIKVTCFNAGHVLGAAMFMIEIAGVKILYTGDFSRQEDRHLMGAETPPVKVDVLIIESTYGVQVHEPRLEREKRFTSSVHQVVARGGKCLIPVFALGRAQELLLILDEFWIANPQLHGIPIYYASALAKKCMGVYRTYINMMNDRVRAQFDVSNPFEFKHIKNIKGIESFEDSGPCVFMASPGMLQSGLSRQLFERWCSNKRNGVVIPGYSVEGTLAKHIMSEPAEITRLDNVNVPLNLTVSYVSFSAHSDFLQTSEFIQEIQPPHVVLVHGDANEMSRLRQSLVAKFKTINVLTPKNAMSVALEFRPEKVAKTLGSIITNPPKQNEIIQGILVTKDFTHHIVSASDIHNYTNLKTNLIKQKLTLPFGQTYHILISTLEQIYDEIQESSTDSNDKPTITIYNEIKLTFNIGVSIILEWNSNTVNDMISDSVIALISQIESNPLSIKVRNPNLNNIDEKEEITQEDIKKEQMDEDNKEKPVKQQEEIEVKVVGRKSKKLSDKLNVITEVKLLLEQQYGDFKVDEKDPLILHFDLDNQKAIIHLETLTVESLDPILKQKIENSIKRIVLSVSPIRNNSLNHQHNNNNINNSENSPKMETDNENTEIKVE</sequence>
<comment type="caution">
    <text evidence="10">The sequence shown here is derived from an EMBL/GenBank/DDBJ whole genome shotgun (WGS) entry which is preliminary data.</text>
</comment>
<feature type="domain" description="Metallo-beta-lactamase" evidence="7">
    <location>
        <begin position="48"/>
        <end position="261"/>
    </location>
</feature>
<dbReference type="PANTHER" id="PTHR11203">
    <property type="entry name" value="CLEAVAGE AND POLYADENYLATION SPECIFICITY FACTOR FAMILY MEMBER"/>
    <property type="match status" value="1"/>
</dbReference>
<dbReference type="SUPFAM" id="SSF56281">
    <property type="entry name" value="Metallo-hydrolase/oxidoreductase"/>
    <property type="match status" value="1"/>
</dbReference>
<dbReference type="EMBL" id="JAVFKY010000004">
    <property type="protein sequence ID" value="KAK5576936.1"/>
    <property type="molecule type" value="Genomic_DNA"/>
</dbReference>
<dbReference type="InterPro" id="IPR001279">
    <property type="entry name" value="Metallo-B-lactamas"/>
</dbReference>
<dbReference type="GO" id="GO:0004534">
    <property type="term" value="F:5'-3' RNA exonuclease activity"/>
    <property type="evidence" value="ECO:0007669"/>
    <property type="project" value="TreeGrafter"/>
</dbReference>
<dbReference type="GO" id="GO:0003723">
    <property type="term" value="F:RNA binding"/>
    <property type="evidence" value="ECO:0007669"/>
    <property type="project" value="TreeGrafter"/>
</dbReference>
<keyword evidence="4" id="KW-0378">Hydrolase</keyword>
<feature type="domain" description="Beta-Casp" evidence="8">
    <location>
        <begin position="273"/>
        <end position="394"/>
    </location>
</feature>
<evidence type="ECO:0000259" key="8">
    <source>
        <dbReference type="SMART" id="SM01027"/>
    </source>
</evidence>
<dbReference type="GO" id="GO:0004521">
    <property type="term" value="F:RNA endonuclease activity"/>
    <property type="evidence" value="ECO:0007669"/>
    <property type="project" value="TreeGrafter"/>
</dbReference>
<feature type="region of interest" description="Disordered" evidence="6">
    <location>
        <begin position="748"/>
        <end position="781"/>
    </location>
</feature>
<dbReference type="SMART" id="SM00849">
    <property type="entry name" value="Lactamase_B"/>
    <property type="match status" value="1"/>
</dbReference>
<accession>A0AAN7YS54</accession>
<keyword evidence="3" id="KW-0540">Nuclease</keyword>
<dbReference type="Pfam" id="PF07521">
    <property type="entry name" value="RMMBL"/>
    <property type="match status" value="1"/>
</dbReference>
<dbReference type="Proteomes" id="UP001344447">
    <property type="component" value="Unassembled WGS sequence"/>
</dbReference>
<dbReference type="InterPro" id="IPR011108">
    <property type="entry name" value="RMMBL"/>
</dbReference>
<keyword evidence="5" id="KW-0539">Nucleus</keyword>
<proteinExistence type="predicted"/>
<dbReference type="GO" id="GO:0006398">
    <property type="term" value="P:mRNA 3'-end processing by stem-loop binding and cleavage"/>
    <property type="evidence" value="ECO:0007669"/>
    <property type="project" value="TreeGrafter"/>
</dbReference>
<evidence type="ECO:0000313" key="11">
    <source>
        <dbReference type="Proteomes" id="UP001344447"/>
    </source>
</evidence>
<dbReference type="Gene3D" id="3.60.15.10">
    <property type="entry name" value="Ribonuclease Z/Hydroxyacylglutathione hydrolase-like"/>
    <property type="match status" value="1"/>
</dbReference>
<keyword evidence="2" id="KW-0507">mRNA processing</keyword>
<feature type="region of interest" description="Disordered" evidence="6">
    <location>
        <begin position="1"/>
        <end position="30"/>
    </location>
</feature>
<reference evidence="10 11" key="1">
    <citation type="submission" date="2023-11" db="EMBL/GenBank/DDBJ databases">
        <title>Dfirmibasis_genome.</title>
        <authorList>
            <person name="Edelbroek B."/>
            <person name="Kjellin J."/>
            <person name="Jerlstrom-Hultqvist J."/>
            <person name="Soderbom F."/>
        </authorList>
    </citation>
    <scope>NUCLEOTIDE SEQUENCE [LARGE SCALE GENOMIC DNA]</scope>
    <source>
        <strain evidence="10 11">TNS-C-14</strain>
    </source>
</reference>
<name>A0AAN7YS54_9MYCE</name>
<dbReference type="InterPro" id="IPR050698">
    <property type="entry name" value="MBL"/>
</dbReference>